<dbReference type="EMBL" id="FNAO01000009">
    <property type="protein sequence ID" value="SDE95854.1"/>
    <property type="molecule type" value="Genomic_DNA"/>
</dbReference>
<gene>
    <name evidence="3" type="ORF">SAMN05421636_10920</name>
</gene>
<sequence>MENHNRTCIIDDDAIAIFGLKRALKSIGFTPDLSVFENGLEALEKFEKLLENGSELPSLIFIDLNMPVMDGWDFMEEFTKLIPSQKDMPEIYIMTSSMDFKDVEKAKTYGLEDNYLIKPISKEVLEGIVGSLLPYGSCLEIKGEANNL</sequence>
<dbReference type="CDD" id="cd17546">
    <property type="entry name" value="REC_hyHK_CKI1_RcsC-like"/>
    <property type="match status" value="1"/>
</dbReference>
<feature type="domain" description="Response regulatory" evidence="2">
    <location>
        <begin position="6"/>
        <end position="133"/>
    </location>
</feature>
<dbReference type="InterPro" id="IPR011006">
    <property type="entry name" value="CheY-like_superfamily"/>
</dbReference>
<dbReference type="Gene3D" id="3.40.50.2300">
    <property type="match status" value="1"/>
</dbReference>
<accession>A0A1G7H6G4</accession>
<reference evidence="3 4" key="1">
    <citation type="submission" date="2016-10" db="EMBL/GenBank/DDBJ databases">
        <authorList>
            <person name="de Groot N.N."/>
        </authorList>
    </citation>
    <scope>NUCLEOTIDE SEQUENCE [LARGE SCALE GENOMIC DNA]</scope>
    <source>
        <strain evidence="3 4">DSM 23421</strain>
    </source>
</reference>
<dbReference type="PANTHER" id="PTHR44520">
    <property type="entry name" value="RESPONSE REGULATOR RCP1-RELATED"/>
    <property type="match status" value="1"/>
</dbReference>
<evidence type="ECO:0000313" key="4">
    <source>
        <dbReference type="Proteomes" id="UP000199109"/>
    </source>
</evidence>
<dbReference type="AlphaFoldDB" id="A0A1G7H6G4"/>
<protein>
    <submittedName>
        <fullName evidence="3">Response regulator receiver domain-containing protein</fullName>
    </submittedName>
</protein>
<keyword evidence="1" id="KW-0597">Phosphoprotein</keyword>
<dbReference type="SMART" id="SM00448">
    <property type="entry name" value="REC"/>
    <property type="match status" value="1"/>
</dbReference>
<keyword evidence="4" id="KW-1185">Reference proteome</keyword>
<dbReference type="PROSITE" id="PS50110">
    <property type="entry name" value="RESPONSE_REGULATORY"/>
    <property type="match status" value="1"/>
</dbReference>
<dbReference type="InterPro" id="IPR001789">
    <property type="entry name" value="Sig_transdc_resp-reg_receiver"/>
</dbReference>
<dbReference type="InterPro" id="IPR052893">
    <property type="entry name" value="TCS_response_regulator"/>
</dbReference>
<evidence type="ECO:0000313" key="3">
    <source>
        <dbReference type="EMBL" id="SDE95854.1"/>
    </source>
</evidence>
<evidence type="ECO:0000259" key="2">
    <source>
        <dbReference type="PROSITE" id="PS50110"/>
    </source>
</evidence>
<dbReference type="Pfam" id="PF00072">
    <property type="entry name" value="Response_reg"/>
    <property type="match status" value="1"/>
</dbReference>
<proteinExistence type="predicted"/>
<dbReference type="SUPFAM" id="SSF52172">
    <property type="entry name" value="CheY-like"/>
    <property type="match status" value="1"/>
</dbReference>
<organism evidence="3 4">
    <name type="scientific">Pricia antarctica</name>
    <dbReference type="NCBI Taxonomy" id="641691"/>
    <lineage>
        <taxon>Bacteria</taxon>
        <taxon>Pseudomonadati</taxon>
        <taxon>Bacteroidota</taxon>
        <taxon>Flavobacteriia</taxon>
        <taxon>Flavobacteriales</taxon>
        <taxon>Flavobacteriaceae</taxon>
        <taxon>Pricia</taxon>
    </lineage>
</organism>
<dbReference type="RefSeq" id="WP_091872396.1">
    <property type="nucleotide sequence ID" value="NZ_FNAO01000009.1"/>
</dbReference>
<dbReference type="STRING" id="641691.SAMN05421636_10920"/>
<dbReference type="OrthoDB" id="673128at2"/>
<evidence type="ECO:0000256" key="1">
    <source>
        <dbReference type="PROSITE-ProRule" id="PRU00169"/>
    </source>
</evidence>
<name>A0A1G7H6G4_9FLAO</name>
<dbReference type="Proteomes" id="UP000199109">
    <property type="component" value="Unassembled WGS sequence"/>
</dbReference>
<feature type="modified residue" description="4-aspartylphosphate" evidence="1">
    <location>
        <position position="63"/>
    </location>
</feature>
<dbReference type="GO" id="GO:0000160">
    <property type="term" value="P:phosphorelay signal transduction system"/>
    <property type="evidence" value="ECO:0007669"/>
    <property type="project" value="InterPro"/>
</dbReference>
<dbReference type="PANTHER" id="PTHR44520:SF2">
    <property type="entry name" value="RESPONSE REGULATOR RCP1"/>
    <property type="match status" value="1"/>
</dbReference>